<reference evidence="4 6" key="1">
    <citation type="submission" date="2018-09" db="EMBL/GenBank/DDBJ databases">
        <title>Genomic investigation of the strawberry pathogen Phytophthora fragariae indicates pathogenicity is determined by transcriptional variation in three key races.</title>
        <authorList>
            <person name="Adams T.M."/>
            <person name="Armitage A.D."/>
            <person name="Sobczyk M.K."/>
            <person name="Bates H.J."/>
            <person name="Dunwell J.M."/>
            <person name="Nellist C.F."/>
            <person name="Harrison R.J."/>
        </authorList>
    </citation>
    <scope>NUCLEOTIDE SEQUENCE [LARGE SCALE GENOMIC DNA]</scope>
    <source>
        <strain evidence="2 4">SCRP249</strain>
        <strain evidence="1 6">SCRP324</strain>
        <strain evidence="3 5">SCRP333</strain>
    </source>
</reference>
<evidence type="ECO:0000313" key="4">
    <source>
        <dbReference type="Proteomes" id="UP000429607"/>
    </source>
</evidence>
<proteinExistence type="predicted"/>
<organism evidence="1 6">
    <name type="scientific">Phytophthora rubi</name>
    <dbReference type="NCBI Taxonomy" id="129364"/>
    <lineage>
        <taxon>Eukaryota</taxon>
        <taxon>Sar</taxon>
        <taxon>Stramenopiles</taxon>
        <taxon>Oomycota</taxon>
        <taxon>Peronosporomycetes</taxon>
        <taxon>Peronosporales</taxon>
        <taxon>Peronosporaceae</taxon>
        <taxon>Phytophthora</taxon>
    </lineage>
</organism>
<name>A0A6A3MGV3_9STRA</name>
<evidence type="ECO:0000313" key="3">
    <source>
        <dbReference type="EMBL" id="KAE9347550.1"/>
    </source>
</evidence>
<dbReference type="AlphaFoldDB" id="A0A6A3MGV3"/>
<gene>
    <name evidence="2" type="ORF">PR001_g9296</name>
    <name evidence="1" type="ORF">PR002_g9557</name>
    <name evidence="3" type="ORF">PR003_g6875</name>
</gene>
<sequence length="40" mass="4643">MLNTTPVAQMRALRIRDPMNIDTFVCNPAEENTEMEVMIF</sequence>
<dbReference type="EMBL" id="QXFT01000313">
    <property type="protein sequence ID" value="KAE9347550.1"/>
    <property type="molecule type" value="Genomic_DNA"/>
</dbReference>
<dbReference type="OrthoDB" id="103142at2759"/>
<keyword evidence="5" id="KW-1185">Reference proteome</keyword>
<comment type="caution">
    <text evidence="1">The sequence shown here is derived from an EMBL/GenBank/DDBJ whole genome shotgun (WGS) entry which is preliminary data.</text>
</comment>
<evidence type="ECO:0000313" key="2">
    <source>
        <dbReference type="EMBL" id="KAE9035463.1"/>
    </source>
</evidence>
<evidence type="ECO:0000313" key="5">
    <source>
        <dbReference type="Proteomes" id="UP000434957"/>
    </source>
</evidence>
<dbReference type="EMBL" id="QXFU01000513">
    <property type="protein sequence ID" value="KAE9031731.1"/>
    <property type="molecule type" value="Genomic_DNA"/>
</dbReference>
<dbReference type="EMBL" id="QXFV01000510">
    <property type="protein sequence ID" value="KAE9035463.1"/>
    <property type="molecule type" value="Genomic_DNA"/>
</dbReference>
<accession>A0A6A3MGV3</accession>
<dbReference type="Proteomes" id="UP000429607">
    <property type="component" value="Unassembled WGS sequence"/>
</dbReference>
<evidence type="ECO:0000313" key="1">
    <source>
        <dbReference type="EMBL" id="KAE9031731.1"/>
    </source>
</evidence>
<dbReference type="Proteomes" id="UP000434957">
    <property type="component" value="Unassembled WGS sequence"/>
</dbReference>
<protein>
    <submittedName>
        <fullName evidence="1">Uncharacterized protein</fullName>
    </submittedName>
</protein>
<evidence type="ECO:0000313" key="6">
    <source>
        <dbReference type="Proteomes" id="UP000435112"/>
    </source>
</evidence>
<dbReference type="Proteomes" id="UP000435112">
    <property type="component" value="Unassembled WGS sequence"/>
</dbReference>